<evidence type="ECO:0000313" key="2">
    <source>
        <dbReference type="EMBL" id="KAH7961767.1"/>
    </source>
</evidence>
<organism evidence="2 3">
    <name type="scientific">Rhipicephalus sanguineus</name>
    <name type="common">Brown dog tick</name>
    <name type="synonym">Ixodes sanguineus</name>
    <dbReference type="NCBI Taxonomy" id="34632"/>
    <lineage>
        <taxon>Eukaryota</taxon>
        <taxon>Metazoa</taxon>
        <taxon>Ecdysozoa</taxon>
        <taxon>Arthropoda</taxon>
        <taxon>Chelicerata</taxon>
        <taxon>Arachnida</taxon>
        <taxon>Acari</taxon>
        <taxon>Parasitiformes</taxon>
        <taxon>Ixodida</taxon>
        <taxon>Ixodoidea</taxon>
        <taxon>Ixodidae</taxon>
        <taxon>Rhipicephalinae</taxon>
        <taxon>Rhipicephalus</taxon>
        <taxon>Rhipicephalus</taxon>
    </lineage>
</organism>
<keyword evidence="3" id="KW-1185">Reference proteome</keyword>
<evidence type="ECO:0000313" key="3">
    <source>
        <dbReference type="Proteomes" id="UP000821837"/>
    </source>
</evidence>
<dbReference type="Proteomes" id="UP000821837">
    <property type="component" value="Chromosome 3"/>
</dbReference>
<accession>A0A9D4T0L3</accession>
<name>A0A9D4T0L3_RHISA</name>
<reference evidence="2" key="1">
    <citation type="journal article" date="2020" name="Cell">
        <title>Large-Scale Comparative Analyses of Tick Genomes Elucidate Their Genetic Diversity and Vector Capacities.</title>
        <authorList>
            <consortium name="Tick Genome and Microbiome Consortium (TIGMIC)"/>
            <person name="Jia N."/>
            <person name="Wang J."/>
            <person name="Shi W."/>
            <person name="Du L."/>
            <person name="Sun Y."/>
            <person name="Zhan W."/>
            <person name="Jiang J.F."/>
            <person name="Wang Q."/>
            <person name="Zhang B."/>
            <person name="Ji P."/>
            <person name="Bell-Sakyi L."/>
            <person name="Cui X.M."/>
            <person name="Yuan T.T."/>
            <person name="Jiang B.G."/>
            <person name="Yang W.F."/>
            <person name="Lam T.T."/>
            <person name="Chang Q.C."/>
            <person name="Ding S.J."/>
            <person name="Wang X.J."/>
            <person name="Zhu J.G."/>
            <person name="Ruan X.D."/>
            <person name="Zhao L."/>
            <person name="Wei J.T."/>
            <person name="Ye R.Z."/>
            <person name="Que T.C."/>
            <person name="Du C.H."/>
            <person name="Zhou Y.H."/>
            <person name="Cheng J.X."/>
            <person name="Dai P.F."/>
            <person name="Guo W.B."/>
            <person name="Han X.H."/>
            <person name="Huang E.J."/>
            <person name="Li L.F."/>
            <person name="Wei W."/>
            <person name="Gao Y.C."/>
            <person name="Liu J.Z."/>
            <person name="Shao H.Z."/>
            <person name="Wang X."/>
            <person name="Wang C.C."/>
            <person name="Yang T.C."/>
            <person name="Huo Q.B."/>
            <person name="Li W."/>
            <person name="Chen H.Y."/>
            <person name="Chen S.E."/>
            <person name="Zhou L.G."/>
            <person name="Ni X.B."/>
            <person name="Tian J.H."/>
            <person name="Sheng Y."/>
            <person name="Liu T."/>
            <person name="Pan Y.S."/>
            <person name="Xia L.Y."/>
            <person name="Li J."/>
            <person name="Zhao F."/>
            <person name="Cao W.C."/>
        </authorList>
    </citation>
    <scope>NUCLEOTIDE SEQUENCE</scope>
    <source>
        <strain evidence="2">Rsan-2018</strain>
    </source>
</reference>
<protein>
    <submittedName>
        <fullName evidence="2">Uncharacterized protein</fullName>
    </submittedName>
</protein>
<gene>
    <name evidence="2" type="ORF">HPB52_012036</name>
</gene>
<feature type="region of interest" description="Disordered" evidence="1">
    <location>
        <begin position="1"/>
        <end position="76"/>
    </location>
</feature>
<dbReference type="VEuPathDB" id="VectorBase:RSAN_039759"/>
<evidence type="ECO:0000256" key="1">
    <source>
        <dbReference type="SAM" id="MobiDB-lite"/>
    </source>
</evidence>
<dbReference type="AlphaFoldDB" id="A0A9D4T0L3"/>
<comment type="caution">
    <text evidence="2">The sequence shown here is derived from an EMBL/GenBank/DDBJ whole genome shotgun (WGS) entry which is preliminary data.</text>
</comment>
<dbReference type="EMBL" id="JABSTV010001249">
    <property type="protein sequence ID" value="KAH7961767.1"/>
    <property type="molecule type" value="Genomic_DNA"/>
</dbReference>
<proteinExistence type="predicted"/>
<sequence>MVTVDCAQGQHRRHLDQLRRRAESVDSDPGQKNKQEPVEETGEKVQDSPEETAAESPPTLVRRSTRPRKPPEHYGF</sequence>
<reference evidence="2" key="2">
    <citation type="submission" date="2021-09" db="EMBL/GenBank/DDBJ databases">
        <authorList>
            <person name="Jia N."/>
            <person name="Wang J."/>
            <person name="Shi W."/>
            <person name="Du L."/>
            <person name="Sun Y."/>
            <person name="Zhan W."/>
            <person name="Jiang J."/>
            <person name="Wang Q."/>
            <person name="Zhang B."/>
            <person name="Ji P."/>
            <person name="Sakyi L.B."/>
            <person name="Cui X."/>
            <person name="Yuan T."/>
            <person name="Jiang B."/>
            <person name="Yang W."/>
            <person name="Lam T.T.-Y."/>
            <person name="Chang Q."/>
            <person name="Ding S."/>
            <person name="Wang X."/>
            <person name="Zhu J."/>
            <person name="Ruan X."/>
            <person name="Zhao L."/>
            <person name="Wei J."/>
            <person name="Que T."/>
            <person name="Du C."/>
            <person name="Cheng J."/>
            <person name="Dai P."/>
            <person name="Han X."/>
            <person name="Huang E."/>
            <person name="Gao Y."/>
            <person name="Liu J."/>
            <person name="Shao H."/>
            <person name="Ye R."/>
            <person name="Li L."/>
            <person name="Wei W."/>
            <person name="Wang X."/>
            <person name="Wang C."/>
            <person name="Huo Q."/>
            <person name="Li W."/>
            <person name="Guo W."/>
            <person name="Chen H."/>
            <person name="Chen S."/>
            <person name="Zhou L."/>
            <person name="Zhou L."/>
            <person name="Ni X."/>
            <person name="Tian J."/>
            <person name="Zhou Y."/>
            <person name="Sheng Y."/>
            <person name="Liu T."/>
            <person name="Pan Y."/>
            <person name="Xia L."/>
            <person name="Li J."/>
            <person name="Zhao F."/>
            <person name="Cao W."/>
        </authorList>
    </citation>
    <scope>NUCLEOTIDE SEQUENCE</scope>
    <source>
        <strain evidence="2">Rsan-2018</strain>
        <tissue evidence="2">Larvae</tissue>
    </source>
</reference>
<feature type="compositionally biased region" description="Basic and acidic residues" evidence="1">
    <location>
        <begin position="15"/>
        <end position="47"/>
    </location>
</feature>